<dbReference type="Pfam" id="PF22998">
    <property type="entry name" value="GNAT_LYC1-like"/>
    <property type="match status" value="1"/>
</dbReference>
<feature type="domain" description="N-acetyltransferase" evidence="1">
    <location>
        <begin position="19"/>
        <end position="198"/>
    </location>
</feature>
<name>A0AAN6MZZ8_9PEZI</name>
<proteinExistence type="predicted"/>
<dbReference type="EMBL" id="MU853912">
    <property type="protein sequence ID" value="KAK3935683.1"/>
    <property type="molecule type" value="Genomic_DNA"/>
</dbReference>
<comment type="caution">
    <text evidence="2">The sequence shown here is derived from an EMBL/GenBank/DDBJ whole genome shotgun (WGS) entry which is preliminary data.</text>
</comment>
<dbReference type="Gene3D" id="3.40.630.30">
    <property type="match status" value="1"/>
</dbReference>
<dbReference type="PANTHER" id="PTHR34815:SF4">
    <property type="entry name" value="N-ACETYLTRANSFERASE DOMAIN-CONTAINING PROTEIN"/>
    <property type="match status" value="1"/>
</dbReference>
<dbReference type="InterPro" id="IPR055100">
    <property type="entry name" value="GNAT_LYC1-like"/>
</dbReference>
<keyword evidence="3" id="KW-1185">Reference proteome</keyword>
<accession>A0AAN6MZZ8</accession>
<dbReference type="InterPro" id="IPR000182">
    <property type="entry name" value="GNAT_dom"/>
</dbReference>
<dbReference type="PROSITE" id="PS51186">
    <property type="entry name" value="GNAT"/>
    <property type="match status" value="1"/>
</dbReference>
<dbReference type="SUPFAM" id="SSF55729">
    <property type="entry name" value="Acyl-CoA N-acyltransferases (Nat)"/>
    <property type="match status" value="1"/>
</dbReference>
<dbReference type="Proteomes" id="UP001303473">
    <property type="component" value="Unassembled WGS sequence"/>
</dbReference>
<dbReference type="GO" id="GO:0016747">
    <property type="term" value="F:acyltransferase activity, transferring groups other than amino-acyl groups"/>
    <property type="evidence" value="ECO:0007669"/>
    <property type="project" value="InterPro"/>
</dbReference>
<dbReference type="PANTHER" id="PTHR34815">
    <property type="entry name" value="LYSINE ACETYLTRANSFERASE"/>
    <property type="match status" value="1"/>
</dbReference>
<sequence length="393" mass="44572">MPPSSDQSGDIPVLVESEVVFAEATPEQRELALELNGEAWAPPLPLEVYMAREIHMAQMELASDGRGKYWVVYLKGDPQVVVASCETTRKTVLINNNGVFREGSAYAIASVHTNPAWRRRGMAAFMLRSLQQHMDREEGGIDGDGGVDCSVLYSDIGAVYYATLGWATFPSDQATLTLLEPEGDASDGQHYIFEHSMPGRTRYLALDEIQPLCELDEGALRNWIRAMPADGRAHVAFPPSFAQISWQLARASFVADRVLGEPLTRRGAITDDGRSWTYWDHDWRENRLKVLRIVTQITPDRQQRIEHIKVLLEAALVEAAVWKLPKVVVWNPDHWTTMGCRAVSDAHAEDIKLASEERRDSALPSFRWKTRMDEPLVDMRKTVWEHNFYYCWC</sequence>
<dbReference type="InterPro" id="IPR016181">
    <property type="entry name" value="Acyl_CoA_acyltransferase"/>
</dbReference>
<evidence type="ECO:0000313" key="2">
    <source>
        <dbReference type="EMBL" id="KAK3935683.1"/>
    </source>
</evidence>
<organism evidence="2 3">
    <name type="scientific">Diplogelasinospora grovesii</name>
    <dbReference type="NCBI Taxonomy" id="303347"/>
    <lineage>
        <taxon>Eukaryota</taxon>
        <taxon>Fungi</taxon>
        <taxon>Dikarya</taxon>
        <taxon>Ascomycota</taxon>
        <taxon>Pezizomycotina</taxon>
        <taxon>Sordariomycetes</taxon>
        <taxon>Sordariomycetidae</taxon>
        <taxon>Sordariales</taxon>
        <taxon>Diplogelasinosporaceae</taxon>
        <taxon>Diplogelasinospora</taxon>
    </lineage>
</organism>
<gene>
    <name evidence="2" type="ORF">QBC46DRAFT_271222</name>
</gene>
<reference evidence="3" key="1">
    <citation type="journal article" date="2023" name="Mol. Phylogenet. Evol.">
        <title>Genome-scale phylogeny and comparative genomics of the fungal order Sordariales.</title>
        <authorList>
            <person name="Hensen N."/>
            <person name="Bonometti L."/>
            <person name="Westerberg I."/>
            <person name="Brannstrom I.O."/>
            <person name="Guillou S."/>
            <person name="Cros-Aarteil S."/>
            <person name="Calhoun S."/>
            <person name="Haridas S."/>
            <person name="Kuo A."/>
            <person name="Mondo S."/>
            <person name="Pangilinan J."/>
            <person name="Riley R."/>
            <person name="LaButti K."/>
            <person name="Andreopoulos B."/>
            <person name="Lipzen A."/>
            <person name="Chen C."/>
            <person name="Yan M."/>
            <person name="Daum C."/>
            <person name="Ng V."/>
            <person name="Clum A."/>
            <person name="Steindorff A."/>
            <person name="Ohm R.A."/>
            <person name="Martin F."/>
            <person name="Silar P."/>
            <person name="Natvig D.O."/>
            <person name="Lalanne C."/>
            <person name="Gautier V."/>
            <person name="Ament-Velasquez S.L."/>
            <person name="Kruys A."/>
            <person name="Hutchinson M.I."/>
            <person name="Powell A.J."/>
            <person name="Barry K."/>
            <person name="Miller A.N."/>
            <person name="Grigoriev I.V."/>
            <person name="Debuchy R."/>
            <person name="Gladieux P."/>
            <person name="Hiltunen Thoren M."/>
            <person name="Johannesson H."/>
        </authorList>
    </citation>
    <scope>NUCLEOTIDE SEQUENCE [LARGE SCALE GENOMIC DNA]</scope>
    <source>
        <strain evidence="3">CBS 340.73</strain>
    </source>
</reference>
<dbReference type="InterPro" id="IPR053013">
    <property type="entry name" value="LAT"/>
</dbReference>
<evidence type="ECO:0000259" key="1">
    <source>
        <dbReference type="PROSITE" id="PS51186"/>
    </source>
</evidence>
<evidence type="ECO:0000313" key="3">
    <source>
        <dbReference type="Proteomes" id="UP001303473"/>
    </source>
</evidence>
<protein>
    <recommendedName>
        <fullName evidence="1">N-acetyltransferase domain-containing protein</fullName>
    </recommendedName>
</protein>
<dbReference type="AlphaFoldDB" id="A0AAN6MZZ8"/>